<feature type="domain" description="N-acetyltransferase" evidence="1">
    <location>
        <begin position="3"/>
        <end position="158"/>
    </location>
</feature>
<protein>
    <submittedName>
        <fullName evidence="2">N-acetyltransferase</fullName>
    </submittedName>
</protein>
<dbReference type="CDD" id="cd04301">
    <property type="entry name" value="NAT_SF"/>
    <property type="match status" value="1"/>
</dbReference>
<dbReference type="InterPro" id="IPR016181">
    <property type="entry name" value="Acyl_CoA_acyltransferase"/>
</dbReference>
<comment type="caution">
    <text evidence="2">The sequence shown here is derived from an EMBL/GenBank/DDBJ whole genome shotgun (WGS) entry which is preliminary data.</text>
</comment>
<evidence type="ECO:0000259" key="1">
    <source>
        <dbReference type="PROSITE" id="PS51186"/>
    </source>
</evidence>
<keyword evidence="2" id="KW-0808">Transferase</keyword>
<accession>A0A3D4VDN1</accession>
<dbReference type="SUPFAM" id="SSF55729">
    <property type="entry name" value="Acyl-CoA N-acyltransferases (Nat)"/>
    <property type="match status" value="1"/>
</dbReference>
<evidence type="ECO:0000313" key="2">
    <source>
        <dbReference type="EMBL" id="HCT59221.1"/>
    </source>
</evidence>
<dbReference type="GO" id="GO:0016747">
    <property type="term" value="F:acyltransferase activity, transferring groups other than amino-acyl groups"/>
    <property type="evidence" value="ECO:0007669"/>
    <property type="project" value="InterPro"/>
</dbReference>
<reference evidence="2 3" key="1">
    <citation type="journal article" date="2018" name="Nat. Biotechnol.">
        <title>A standardized bacterial taxonomy based on genome phylogeny substantially revises the tree of life.</title>
        <authorList>
            <person name="Parks D.H."/>
            <person name="Chuvochina M."/>
            <person name="Waite D.W."/>
            <person name="Rinke C."/>
            <person name="Skarshewski A."/>
            <person name="Chaumeil P.A."/>
            <person name="Hugenholtz P."/>
        </authorList>
    </citation>
    <scope>NUCLEOTIDE SEQUENCE [LARGE SCALE GENOMIC DNA]</scope>
    <source>
        <strain evidence="2">UBA8844</strain>
    </source>
</reference>
<dbReference type="AlphaFoldDB" id="A0A3D4VDN1"/>
<dbReference type="Gene3D" id="3.40.630.30">
    <property type="match status" value="1"/>
</dbReference>
<gene>
    <name evidence="2" type="ORF">DGD08_18625</name>
</gene>
<dbReference type="InterPro" id="IPR000182">
    <property type="entry name" value="GNAT_dom"/>
</dbReference>
<dbReference type="Proteomes" id="UP000264071">
    <property type="component" value="Unassembled WGS sequence"/>
</dbReference>
<evidence type="ECO:0000313" key="3">
    <source>
        <dbReference type="Proteomes" id="UP000264071"/>
    </source>
</evidence>
<name>A0A3D4VDN1_9BACT</name>
<dbReference type="PROSITE" id="PS51186">
    <property type="entry name" value="GNAT"/>
    <property type="match status" value="1"/>
</dbReference>
<dbReference type="EMBL" id="DPIY01000012">
    <property type="protein sequence ID" value="HCT59221.1"/>
    <property type="molecule type" value="Genomic_DNA"/>
</dbReference>
<organism evidence="2 3">
    <name type="scientific">Gemmatimonas aurantiaca</name>
    <dbReference type="NCBI Taxonomy" id="173480"/>
    <lineage>
        <taxon>Bacteria</taxon>
        <taxon>Pseudomonadati</taxon>
        <taxon>Gemmatimonadota</taxon>
        <taxon>Gemmatimonadia</taxon>
        <taxon>Gemmatimonadales</taxon>
        <taxon>Gemmatimonadaceae</taxon>
        <taxon>Gemmatimonas</taxon>
    </lineage>
</organism>
<dbReference type="Pfam" id="PF00583">
    <property type="entry name" value="Acetyltransf_1"/>
    <property type="match status" value="1"/>
</dbReference>
<sequence>MAIDLLANHRGHLPLVAAWFVAEWPDWYGDGGPGDAAADVAAFSTSPDALPLGVIAFEHGEPVGVAALKADSVASHRHLTPWAVAGYVVPHRRGAGIGTQLLAALRSHAERLGYAHVYCATSTAGPLLQRQGWMPVNMCDDEAGPLTVFVQHLSARKH</sequence>
<proteinExistence type="predicted"/>